<reference evidence="1" key="1">
    <citation type="journal article" date="2023" name="PLoS Negl. Trop. Dis.">
        <title>A genome sequence for Biomphalaria pfeifferi, the major vector snail for the human-infecting parasite Schistosoma mansoni.</title>
        <authorList>
            <person name="Bu L."/>
            <person name="Lu L."/>
            <person name="Laidemitt M.R."/>
            <person name="Zhang S.M."/>
            <person name="Mutuku M."/>
            <person name="Mkoji G."/>
            <person name="Steinauer M."/>
            <person name="Loker E.S."/>
        </authorList>
    </citation>
    <scope>NUCLEOTIDE SEQUENCE</scope>
    <source>
        <strain evidence="1">KasaAsao</strain>
    </source>
</reference>
<accession>A0AAD8F8S8</accession>
<dbReference type="AlphaFoldDB" id="A0AAD8F8S8"/>
<name>A0AAD8F8S8_BIOPF</name>
<sequence>MGVKWVKAMKRGEGLTPNVYDLVDILMMQILMISRKTNPQLFLQYFRCVTDYNNNSDQEALNMMEIMPNTVSQTTTINDSNLQELNMMEIMPNTVSQTTTINDSNLQELNMCHNYAVSCL</sequence>
<gene>
    <name evidence="1" type="ORF">Bpfe_014761</name>
</gene>
<dbReference type="EMBL" id="JASAOG010000066">
    <property type="protein sequence ID" value="KAK0055892.1"/>
    <property type="molecule type" value="Genomic_DNA"/>
</dbReference>
<proteinExistence type="predicted"/>
<comment type="caution">
    <text evidence="1">The sequence shown here is derived from an EMBL/GenBank/DDBJ whole genome shotgun (WGS) entry which is preliminary data.</text>
</comment>
<keyword evidence="2" id="KW-1185">Reference proteome</keyword>
<evidence type="ECO:0000313" key="1">
    <source>
        <dbReference type="EMBL" id="KAK0055892.1"/>
    </source>
</evidence>
<dbReference type="Proteomes" id="UP001233172">
    <property type="component" value="Unassembled WGS sequence"/>
</dbReference>
<evidence type="ECO:0000313" key="2">
    <source>
        <dbReference type="Proteomes" id="UP001233172"/>
    </source>
</evidence>
<protein>
    <submittedName>
        <fullName evidence="1">Uncharacterized protein</fullName>
    </submittedName>
</protein>
<reference evidence="1" key="2">
    <citation type="submission" date="2023-04" db="EMBL/GenBank/DDBJ databases">
        <authorList>
            <person name="Bu L."/>
            <person name="Lu L."/>
            <person name="Laidemitt M.R."/>
            <person name="Zhang S.M."/>
            <person name="Mutuku M."/>
            <person name="Mkoji G."/>
            <person name="Steinauer M."/>
            <person name="Loker E.S."/>
        </authorList>
    </citation>
    <scope>NUCLEOTIDE SEQUENCE</scope>
    <source>
        <strain evidence="1">KasaAsao</strain>
        <tissue evidence="1">Whole Snail</tissue>
    </source>
</reference>
<organism evidence="1 2">
    <name type="scientific">Biomphalaria pfeifferi</name>
    <name type="common">Bloodfluke planorb</name>
    <name type="synonym">Freshwater snail</name>
    <dbReference type="NCBI Taxonomy" id="112525"/>
    <lineage>
        <taxon>Eukaryota</taxon>
        <taxon>Metazoa</taxon>
        <taxon>Spiralia</taxon>
        <taxon>Lophotrochozoa</taxon>
        <taxon>Mollusca</taxon>
        <taxon>Gastropoda</taxon>
        <taxon>Heterobranchia</taxon>
        <taxon>Euthyneura</taxon>
        <taxon>Panpulmonata</taxon>
        <taxon>Hygrophila</taxon>
        <taxon>Lymnaeoidea</taxon>
        <taxon>Planorbidae</taxon>
        <taxon>Biomphalaria</taxon>
    </lineage>
</organism>